<keyword evidence="3 5" id="KW-1133">Transmembrane helix</keyword>
<evidence type="ECO:0000256" key="5">
    <source>
        <dbReference type="SAM" id="Phobius"/>
    </source>
</evidence>
<feature type="transmembrane region" description="Helical" evidence="5">
    <location>
        <begin position="33"/>
        <end position="52"/>
    </location>
</feature>
<evidence type="ECO:0000256" key="4">
    <source>
        <dbReference type="ARBA" id="ARBA00023136"/>
    </source>
</evidence>
<dbReference type="PANTHER" id="PTHR28128:SF1">
    <property type="entry name" value="GOLGI APPARATUS MEMBRANE PROTEIN TVP15"/>
    <property type="match status" value="1"/>
</dbReference>
<keyword evidence="7" id="KW-1185">Reference proteome</keyword>
<evidence type="ECO:0000313" key="7">
    <source>
        <dbReference type="Proteomes" id="UP000070133"/>
    </source>
</evidence>
<comment type="caution">
    <text evidence="6">The sequence shown here is derived from an EMBL/GenBank/DDBJ whole genome shotgun (WGS) entry which is preliminary data.</text>
</comment>
<protein>
    <submittedName>
        <fullName evidence="6">Uncharacterized protein</fullName>
    </submittedName>
</protein>
<gene>
    <name evidence="6" type="ORF">AC578_5010</name>
</gene>
<evidence type="ECO:0000256" key="1">
    <source>
        <dbReference type="ARBA" id="ARBA00004141"/>
    </source>
</evidence>
<reference evidence="6 7" key="1">
    <citation type="submission" date="2015-07" db="EMBL/GenBank/DDBJ databases">
        <title>Comparative genomics of the Sigatoka disease complex on banana suggests a link between parallel evolutionary changes in Pseudocercospora fijiensis and Pseudocercospora eumusae and increased virulence on the banana host.</title>
        <authorList>
            <person name="Chang T.-C."/>
            <person name="Salvucci A."/>
            <person name="Crous P.W."/>
            <person name="Stergiopoulos I."/>
        </authorList>
    </citation>
    <scope>NUCLEOTIDE SEQUENCE [LARGE SCALE GENOMIC DNA]</scope>
    <source>
        <strain evidence="6 7">CBS 114824</strain>
    </source>
</reference>
<keyword evidence="4 5" id="KW-0472">Membrane</keyword>
<dbReference type="OrthoDB" id="423534at2759"/>
<evidence type="ECO:0000256" key="2">
    <source>
        <dbReference type="ARBA" id="ARBA00022692"/>
    </source>
</evidence>
<dbReference type="PANTHER" id="PTHR28128">
    <property type="entry name" value="GOLGI APPARATUS MEMBRANE PROTEIN TVP15"/>
    <property type="match status" value="1"/>
</dbReference>
<dbReference type="GO" id="GO:0016192">
    <property type="term" value="P:vesicle-mediated transport"/>
    <property type="evidence" value="ECO:0007669"/>
    <property type="project" value="TreeGrafter"/>
</dbReference>
<feature type="transmembrane region" description="Helical" evidence="5">
    <location>
        <begin position="111"/>
        <end position="130"/>
    </location>
</feature>
<dbReference type="EMBL" id="LFZN01000439">
    <property type="protein sequence ID" value="KXS93589.1"/>
    <property type="molecule type" value="Genomic_DNA"/>
</dbReference>
<dbReference type="Pfam" id="PF08507">
    <property type="entry name" value="COPI_assoc"/>
    <property type="match status" value="1"/>
</dbReference>
<keyword evidence="2 5" id="KW-0812">Transmembrane</keyword>
<accession>A0A139GTS7</accession>
<evidence type="ECO:0000313" key="6">
    <source>
        <dbReference type="EMBL" id="KXS93589.1"/>
    </source>
</evidence>
<organism evidence="6 7">
    <name type="scientific">Pseudocercospora eumusae</name>
    <dbReference type="NCBI Taxonomy" id="321146"/>
    <lineage>
        <taxon>Eukaryota</taxon>
        <taxon>Fungi</taxon>
        <taxon>Dikarya</taxon>
        <taxon>Ascomycota</taxon>
        <taxon>Pezizomycotina</taxon>
        <taxon>Dothideomycetes</taxon>
        <taxon>Dothideomycetidae</taxon>
        <taxon>Mycosphaerellales</taxon>
        <taxon>Mycosphaerellaceae</taxon>
        <taxon>Pseudocercospora</taxon>
    </lineage>
</organism>
<name>A0A139GTS7_9PEZI</name>
<dbReference type="AlphaFoldDB" id="A0A139GTS7"/>
<dbReference type="Proteomes" id="UP000070133">
    <property type="component" value="Unassembled WGS sequence"/>
</dbReference>
<feature type="transmembrane region" description="Helical" evidence="5">
    <location>
        <begin position="7"/>
        <end position="27"/>
    </location>
</feature>
<evidence type="ECO:0000256" key="3">
    <source>
        <dbReference type="ARBA" id="ARBA00022989"/>
    </source>
</evidence>
<sequence length="151" mass="16453">MDFSDAFRIVNLAVGVLMILGGIGQFWPSINVQSVIIAVYVWIFGLATAALGTDDHKASTTITTYLRLPQNSRSHLKSRDMPPSCSPSSAAEFIVYIFVGCIIMGDNWWKYLSGALITFAGIAYVAMEFTPNIEPPANMRDADAGWGAEQV</sequence>
<proteinExistence type="predicted"/>
<dbReference type="GO" id="GO:0000139">
    <property type="term" value="C:Golgi membrane"/>
    <property type="evidence" value="ECO:0007669"/>
    <property type="project" value="TreeGrafter"/>
</dbReference>
<comment type="subcellular location">
    <subcellularLocation>
        <location evidence="1">Membrane</location>
        <topology evidence="1">Multi-pass membrane protein</topology>
    </subcellularLocation>
</comment>
<dbReference type="InterPro" id="IPR013714">
    <property type="entry name" value="Golgi_TVP15"/>
</dbReference>